<feature type="compositionally biased region" description="Low complexity" evidence="1">
    <location>
        <begin position="149"/>
        <end position="159"/>
    </location>
</feature>
<dbReference type="EMBL" id="CAMXCT020000785">
    <property type="protein sequence ID" value="CAL1136646.1"/>
    <property type="molecule type" value="Genomic_DNA"/>
</dbReference>
<reference evidence="2" key="1">
    <citation type="submission" date="2022-10" db="EMBL/GenBank/DDBJ databases">
        <authorList>
            <person name="Chen Y."/>
            <person name="Dougan E. K."/>
            <person name="Chan C."/>
            <person name="Rhodes N."/>
            <person name="Thang M."/>
        </authorList>
    </citation>
    <scope>NUCLEOTIDE SEQUENCE</scope>
</reference>
<evidence type="ECO:0000256" key="1">
    <source>
        <dbReference type="SAM" id="MobiDB-lite"/>
    </source>
</evidence>
<evidence type="ECO:0000313" key="3">
    <source>
        <dbReference type="EMBL" id="CAL4770583.1"/>
    </source>
</evidence>
<keyword evidence="4" id="KW-1185">Reference proteome</keyword>
<sequence length="245" mass="25451">MPFGEGLLGGEALRQATAHGERTANGGVVSGGKALQQATAHGERRANGGVVSGGEALRQATAHGERTANGRVVSGGEGLQQATAHGERRANGGVVSGGEALRLTENGQPTESSKKAETSDTVAADTPKSAPDDVQEVSSRLHWLGEWEPAPMDVPMDAPMDPPMDLPMDAPMEPPMDAPMEAPMDAPMDLPMVAPMDLSDAAEAPSVPQGSDETEWAKPNFLAPSETPEEPLLEAASHNLPDTWV</sequence>
<protein>
    <submittedName>
        <fullName evidence="2">Uncharacterized protein</fullName>
    </submittedName>
</protein>
<feature type="region of interest" description="Disordered" evidence="1">
    <location>
        <begin position="21"/>
        <end position="245"/>
    </location>
</feature>
<feature type="compositionally biased region" description="Low complexity" evidence="1">
    <location>
        <begin position="178"/>
        <end position="197"/>
    </location>
</feature>
<proteinExistence type="predicted"/>
<reference evidence="3 4" key="2">
    <citation type="submission" date="2024-05" db="EMBL/GenBank/DDBJ databases">
        <authorList>
            <person name="Chen Y."/>
            <person name="Shah S."/>
            <person name="Dougan E. K."/>
            <person name="Thang M."/>
            <person name="Chan C."/>
        </authorList>
    </citation>
    <scope>NUCLEOTIDE SEQUENCE [LARGE SCALE GENOMIC DNA]</scope>
</reference>
<evidence type="ECO:0000313" key="4">
    <source>
        <dbReference type="Proteomes" id="UP001152797"/>
    </source>
</evidence>
<dbReference type="EMBL" id="CAMXCT030000785">
    <property type="protein sequence ID" value="CAL4770583.1"/>
    <property type="molecule type" value="Genomic_DNA"/>
</dbReference>
<dbReference type="AlphaFoldDB" id="A0A9P1FPC1"/>
<accession>A0A9P1FPC1</accession>
<feature type="non-terminal residue" evidence="2">
    <location>
        <position position="1"/>
    </location>
</feature>
<dbReference type="Proteomes" id="UP001152797">
    <property type="component" value="Unassembled WGS sequence"/>
</dbReference>
<name>A0A9P1FPC1_9DINO</name>
<organism evidence="2">
    <name type="scientific">Cladocopium goreaui</name>
    <dbReference type="NCBI Taxonomy" id="2562237"/>
    <lineage>
        <taxon>Eukaryota</taxon>
        <taxon>Sar</taxon>
        <taxon>Alveolata</taxon>
        <taxon>Dinophyceae</taxon>
        <taxon>Suessiales</taxon>
        <taxon>Symbiodiniaceae</taxon>
        <taxon>Cladocopium</taxon>
    </lineage>
</organism>
<comment type="caution">
    <text evidence="2">The sequence shown here is derived from an EMBL/GenBank/DDBJ whole genome shotgun (WGS) entry which is preliminary data.</text>
</comment>
<gene>
    <name evidence="2" type="ORF">C1SCF055_LOCUS10892</name>
</gene>
<dbReference type="EMBL" id="CAMXCT010000785">
    <property type="protein sequence ID" value="CAI3983271.1"/>
    <property type="molecule type" value="Genomic_DNA"/>
</dbReference>
<evidence type="ECO:0000313" key="2">
    <source>
        <dbReference type="EMBL" id="CAI3983271.1"/>
    </source>
</evidence>